<dbReference type="Proteomes" id="UP000309673">
    <property type="component" value="Unassembled WGS sequence"/>
</dbReference>
<reference evidence="7 8" key="1">
    <citation type="submission" date="2019-04" db="EMBL/GenBank/DDBJ databases">
        <title>Cohnella sp. nov., isolated from soil.</title>
        <authorList>
            <person name="Kim W."/>
        </authorList>
    </citation>
    <scope>NUCLEOTIDE SEQUENCE [LARGE SCALE GENOMIC DNA]</scope>
    <source>
        <strain evidence="7 8">CAU 1483</strain>
    </source>
</reference>
<dbReference type="EMBL" id="SUPK01000004">
    <property type="protein sequence ID" value="TJY42458.1"/>
    <property type="molecule type" value="Genomic_DNA"/>
</dbReference>
<dbReference type="PANTHER" id="PTHR34139">
    <property type="entry name" value="UPF0331 PROTEIN MJ0127"/>
    <property type="match status" value="1"/>
</dbReference>
<evidence type="ECO:0000256" key="3">
    <source>
        <dbReference type="ARBA" id="ARBA00022722"/>
    </source>
</evidence>
<dbReference type="PANTHER" id="PTHR34139:SF1">
    <property type="entry name" value="RNASE MJ1380-RELATED"/>
    <property type="match status" value="1"/>
</dbReference>
<dbReference type="InterPro" id="IPR037038">
    <property type="entry name" value="HepT-like_sf"/>
</dbReference>
<evidence type="ECO:0000256" key="5">
    <source>
        <dbReference type="ARBA" id="ARBA00022801"/>
    </source>
</evidence>
<comment type="similarity">
    <text evidence="6">Belongs to the HepT RNase toxin family.</text>
</comment>
<dbReference type="InterPro" id="IPR008201">
    <property type="entry name" value="HepT-like"/>
</dbReference>
<evidence type="ECO:0000256" key="4">
    <source>
        <dbReference type="ARBA" id="ARBA00022741"/>
    </source>
</evidence>
<evidence type="ECO:0000256" key="6">
    <source>
        <dbReference type="ARBA" id="ARBA00024207"/>
    </source>
</evidence>
<comment type="caution">
    <text evidence="7">The sequence shown here is derived from an EMBL/GenBank/DDBJ whole genome shotgun (WGS) entry which is preliminary data.</text>
</comment>
<evidence type="ECO:0000313" key="7">
    <source>
        <dbReference type="EMBL" id="TJY42458.1"/>
    </source>
</evidence>
<dbReference type="GO" id="GO:0016787">
    <property type="term" value="F:hydrolase activity"/>
    <property type="evidence" value="ECO:0007669"/>
    <property type="project" value="UniProtKB-KW"/>
</dbReference>
<dbReference type="Pfam" id="PF01934">
    <property type="entry name" value="HepT-like"/>
    <property type="match status" value="1"/>
</dbReference>
<name>A0A4U0FCQ0_9BACL</name>
<evidence type="ECO:0000313" key="8">
    <source>
        <dbReference type="Proteomes" id="UP000309673"/>
    </source>
</evidence>
<keyword evidence="4" id="KW-0547">Nucleotide-binding</keyword>
<gene>
    <name evidence="7" type="ORF">E5161_10755</name>
</gene>
<organism evidence="7 8">
    <name type="scientific">Cohnella pontilimi</name>
    <dbReference type="NCBI Taxonomy" id="2564100"/>
    <lineage>
        <taxon>Bacteria</taxon>
        <taxon>Bacillati</taxon>
        <taxon>Bacillota</taxon>
        <taxon>Bacilli</taxon>
        <taxon>Bacillales</taxon>
        <taxon>Paenibacillaceae</taxon>
        <taxon>Cohnella</taxon>
    </lineage>
</organism>
<dbReference type="Gene3D" id="1.20.120.580">
    <property type="entry name" value="bsu32300-like"/>
    <property type="match status" value="1"/>
</dbReference>
<dbReference type="GO" id="GO:0004540">
    <property type="term" value="F:RNA nuclease activity"/>
    <property type="evidence" value="ECO:0007669"/>
    <property type="project" value="InterPro"/>
</dbReference>
<keyword evidence="2" id="KW-1277">Toxin-antitoxin system</keyword>
<keyword evidence="5" id="KW-0378">Hydrolase</keyword>
<dbReference type="RefSeq" id="WP_136777798.1">
    <property type="nucleotide sequence ID" value="NZ_SUPK01000004.1"/>
</dbReference>
<keyword evidence="3" id="KW-0540">Nuclease</keyword>
<evidence type="ECO:0000256" key="2">
    <source>
        <dbReference type="ARBA" id="ARBA00022649"/>
    </source>
</evidence>
<dbReference type="InterPro" id="IPR051813">
    <property type="entry name" value="HepT_RNase_toxin"/>
</dbReference>
<dbReference type="OrthoDB" id="9810538at2"/>
<keyword evidence="1" id="KW-0597">Phosphoprotein</keyword>
<accession>A0A4U0FCQ0</accession>
<keyword evidence="8" id="KW-1185">Reference proteome</keyword>
<dbReference type="GO" id="GO:0110001">
    <property type="term" value="C:toxin-antitoxin complex"/>
    <property type="evidence" value="ECO:0007669"/>
    <property type="project" value="InterPro"/>
</dbReference>
<protein>
    <submittedName>
        <fullName evidence="7">DUF86 domain-containing protein</fullName>
    </submittedName>
</protein>
<dbReference type="AlphaFoldDB" id="A0A4U0FCQ0"/>
<evidence type="ECO:0000256" key="1">
    <source>
        <dbReference type="ARBA" id="ARBA00022553"/>
    </source>
</evidence>
<dbReference type="GO" id="GO:0000166">
    <property type="term" value="F:nucleotide binding"/>
    <property type="evidence" value="ECO:0007669"/>
    <property type="project" value="UniProtKB-KW"/>
</dbReference>
<proteinExistence type="inferred from homology"/>
<sequence>MSRRYVMYLTDILESINRIETYTEGIDFDSFCCNRMMFDAVIRNLEVIGEAARSMPEEVKAKYPEIPWRQMIGLRNILIHEYFGVDESIIWEIIKKDLKETKQYIVKAVQEGGDFT</sequence>